<name>A0A3G9J6I8_9BACL</name>
<sequence length="147" mass="16696">MLFTLILLVGCQDKSTLSDQIIKEIDSKCMMNDYCNISLQEITTFKWDKMAIFQVGSSNSQISKALGVEYKGPTDLMTGMIFVLNNQIVYEEKIPYDPEHPSKLQILIERKPNEPSCVSFTLKNAVVQGEKEKIDGVTYYSINTKIE</sequence>
<evidence type="ECO:0000313" key="2">
    <source>
        <dbReference type="Proteomes" id="UP000275368"/>
    </source>
</evidence>
<reference evidence="1 2" key="1">
    <citation type="submission" date="2018-11" db="EMBL/GenBank/DDBJ databases">
        <title>Complete genome sequence of Paenibacillus baekrokdamisoli strain KCTC 33723.</title>
        <authorList>
            <person name="Kang S.W."/>
            <person name="Lee K.C."/>
            <person name="Kim K.K."/>
            <person name="Kim J.S."/>
            <person name="Kim D.S."/>
            <person name="Ko S.H."/>
            <person name="Yang S.H."/>
            <person name="Lee J.S."/>
        </authorList>
    </citation>
    <scope>NUCLEOTIDE SEQUENCE [LARGE SCALE GENOMIC DNA]</scope>
    <source>
        <strain evidence="1 2">KCTC 33723</strain>
    </source>
</reference>
<accession>A0A3G9J6I8</accession>
<protein>
    <submittedName>
        <fullName evidence="1">Uncharacterized protein</fullName>
    </submittedName>
</protein>
<dbReference type="Proteomes" id="UP000275368">
    <property type="component" value="Chromosome"/>
</dbReference>
<proteinExistence type="predicted"/>
<evidence type="ECO:0000313" key="1">
    <source>
        <dbReference type="EMBL" id="BBH21381.1"/>
    </source>
</evidence>
<dbReference type="AlphaFoldDB" id="A0A3G9J6I8"/>
<keyword evidence="2" id="KW-1185">Reference proteome</keyword>
<organism evidence="1 2">
    <name type="scientific">Paenibacillus baekrokdamisoli</name>
    <dbReference type="NCBI Taxonomy" id="1712516"/>
    <lineage>
        <taxon>Bacteria</taxon>
        <taxon>Bacillati</taxon>
        <taxon>Bacillota</taxon>
        <taxon>Bacilli</taxon>
        <taxon>Bacillales</taxon>
        <taxon>Paenibacillaceae</taxon>
        <taxon>Paenibacillus</taxon>
    </lineage>
</organism>
<gene>
    <name evidence="1" type="ORF">Back11_27260</name>
</gene>
<dbReference type="KEGG" id="pbk:Back11_27260"/>
<dbReference type="EMBL" id="AP019308">
    <property type="protein sequence ID" value="BBH21381.1"/>
    <property type="molecule type" value="Genomic_DNA"/>
</dbReference>